<organism evidence="16 17">
    <name type="scientific">Fraxinus pennsylvanica</name>
    <dbReference type="NCBI Taxonomy" id="56036"/>
    <lineage>
        <taxon>Eukaryota</taxon>
        <taxon>Viridiplantae</taxon>
        <taxon>Streptophyta</taxon>
        <taxon>Embryophyta</taxon>
        <taxon>Tracheophyta</taxon>
        <taxon>Spermatophyta</taxon>
        <taxon>Magnoliopsida</taxon>
        <taxon>eudicotyledons</taxon>
        <taxon>Gunneridae</taxon>
        <taxon>Pentapetalae</taxon>
        <taxon>asterids</taxon>
        <taxon>lamiids</taxon>
        <taxon>Lamiales</taxon>
        <taxon>Oleaceae</taxon>
        <taxon>Oleeae</taxon>
        <taxon>Fraxinus</taxon>
    </lineage>
</organism>
<dbReference type="Gene3D" id="1.10.510.10">
    <property type="entry name" value="Transferase(Phosphotransferase) domain 1"/>
    <property type="match status" value="1"/>
</dbReference>
<dbReference type="Pfam" id="PF07714">
    <property type="entry name" value="PK_Tyr_Ser-Thr"/>
    <property type="match status" value="1"/>
</dbReference>
<keyword evidence="10 13" id="KW-0472">Membrane</keyword>
<keyword evidence="6" id="KW-0677">Repeat</keyword>
<dbReference type="Pfam" id="PF00560">
    <property type="entry name" value="LRR_1"/>
    <property type="match status" value="6"/>
</dbReference>
<dbReference type="InterPro" id="IPR053059">
    <property type="entry name" value="Inactive_SerThr-Kinase_ABA"/>
</dbReference>
<dbReference type="GO" id="GO:0016020">
    <property type="term" value="C:membrane"/>
    <property type="evidence" value="ECO:0007669"/>
    <property type="project" value="UniProtKB-SubCell"/>
</dbReference>
<dbReference type="FunFam" id="3.30.200.20:FF:000486">
    <property type="entry name" value="Leucine-rich repeat receptor-like protein kinase"/>
    <property type="match status" value="1"/>
</dbReference>
<dbReference type="AlphaFoldDB" id="A0AAD2A4G1"/>
<feature type="region of interest" description="Disordered" evidence="12">
    <location>
        <begin position="591"/>
        <end position="660"/>
    </location>
</feature>
<keyword evidence="7" id="KW-0547">Nucleotide-binding</keyword>
<sequence>MQSICFVLLLLVKIAVGKLDTDALVEIKKGIQKDPLGKVLDSWDPKSLASDGCPKDWFGISCIDGQVISITLNDLGLVGEFSFTAISGLQMLRNLSISNNQFSGIISKEVGLIESLASFDLSRNLFTGSIPSQLTSLKNLVLLNLSSNNLAGEIPSGFTGFELLKHLDLHSNDFSGNVMDLLAQLGGVMYVDLSSNNFWGSLDLGIGTSDFVSSIQYLNISHNNLTGELFPHDGMPYFDSLEVFDASNNHFVGNVPSFTFIVSLRVIKLSNNQLSGSLPQGLLQDSSMVLSELDLSLNQIEGPVGSITSGNLKNLNLSCNRLSGPLPARVGHCSVIDLSNNMFTGNFSKIRSWGNYVEVIALSSNALTGALPNQTTQFLRLTSLKISNNSLEGVIPPILGTYPELKDIDFSLNQLNGFLLPSLFNSTKLTTINLSFNNFTGTIPIQALINQNYSLESLDLSHNALTGNLSPELGKFQNMVHLDLSNNHLEGDIPDDLPGTLRGFNVSYNNLSGVVPKNLERFPGSAFHPGNSLLMLQNEASSPKIGPNLSFGRHRSRTKSAIRAALIACLVAGASVIALLTLMIYCRTHRARGERTTSKDTSVKKDLSSSQIESGSHPQAISSAIRGSKDQNLPESTSKSAMSAADSSPSKIQHLSENPSTLKVCSPDKLAGDLHLFDDSLRFTAEELSSAPAEVIGMSCHGTLYKAVLGSGHELAVRWLKQGIAKGRNEFAREAKKLGNIRHPNLVSLQGFYWGPEEHEKLIISNYINAPCLALYLHETDPRTLPPLSLNERLKIALDVARCLSYLHNESAIPHGNLKSTNILIEISNVNALLTDYSLHRLLTSTGTAEQVLNAGALGYMPPEFTSTSKPCPSLKSDVYAFGVILLELLTGKNSAEIVPCEPEVMDLTEWARLLAAENRSVKCFDQQIVETRNTEHPLKILDTLLQIALKCILPAAERPDMKMVYEDLSSIGR</sequence>
<evidence type="ECO:0000259" key="15">
    <source>
        <dbReference type="PROSITE" id="PS50011"/>
    </source>
</evidence>
<dbReference type="GO" id="GO:0006952">
    <property type="term" value="P:defense response"/>
    <property type="evidence" value="ECO:0007669"/>
    <property type="project" value="UniProtKB-ARBA"/>
</dbReference>
<keyword evidence="2" id="KW-0597">Phosphoprotein</keyword>
<evidence type="ECO:0000313" key="17">
    <source>
        <dbReference type="Proteomes" id="UP000834106"/>
    </source>
</evidence>
<dbReference type="PANTHER" id="PTHR48003:SF3">
    <property type="entry name" value="LEUCINE-RICH REPEAT PROTEIN KINASE FAMILY PROTEIN"/>
    <property type="match status" value="1"/>
</dbReference>
<evidence type="ECO:0000256" key="3">
    <source>
        <dbReference type="ARBA" id="ARBA00022614"/>
    </source>
</evidence>
<keyword evidence="8" id="KW-0067">ATP-binding</keyword>
<feature type="signal peptide" evidence="14">
    <location>
        <begin position="1"/>
        <end position="17"/>
    </location>
</feature>
<dbReference type="InterPro" id="IPR001611">
    <property type="entry name" value="Leu-rich_rpt"/>
</dbReference>
<dbReference type="Gene3D" id="3.80.10.10">
    <property type="entry name" value="Ribonuclease Inhibitor"/>
    <property type="match status" value="2"/>
</dbReference>
<dbReference type="Pfam" id="PF13855">
    <property type="entry name" value="LRR_8"/>
    <property type="match status" value="1"/>
</dbReference>
<dbReference type="GO" id="GO:0004672">
    <property type="term" value="F:protein kinase activity"/>
    <property type="evidence" value="ECO:0007669"/>
    <property type="project" value="InterPro"/>
</dbReference>
<dbReference type="Pfam" id="PF08263">
    <property type="entry name" value="LRRNT_2"/>
    <property type="match status" value="1"/>
</dbReference>
<evidence type="ECO:0000256" key="10">
    <source>
        <dbReference type="ARBA" id="ARBA00023136"/>
    </source>
</evidence>
<dbReference type="InterPro" id="IPR000719">
    <property type="entry name" value="Prot_kinase_dom"/>
</dbReference>
<dbReference type="Pfam" id="PF12799">
    <property type="entry name" value="LRR_4"/>
    <property type="match status" value="1"/>
</dbReference>
<keyword evidence="9 13" id="KW-1133">Transmembrane helix</keyword>
<feature type="compositionally biased region" description="Polar residues" evidence="12">
    <location>
        <begin position="608"/>
        <end position="622"/>
    </location>
</feature>
<feature type="compositionally biased region" description="Basic and acidic residues" evidence="12">
    <location>
        <begin position="591"/>
        <end position="607"/>
    </location>
</feature>
<dbReference type="InterPro" id="IPR003591">
    <property type="entry name" value="Leu-rich_rpt_typical-subtyp"/>
</dbReference>
<evidence type="ECO:0000256" key="12">
    <source>
        <dbReference type="SAM" id="MobiDB-lite"/>
    </source>
</evidence>
<dbReference type="SUPFAM" id="SSF56112">
    <property type="entry name" value="Protein kinase-like (PK-like)"/>
    <property type="match status" value="1"/>
</dbReference>
<evidence type="ECO:0000256" key="14">
    <source>
        <dbReference type="SAM" id="SignalP"/>
    </source>
</evidence>
<dbReference type="EMBL" id="OU503053">
    <property type="protein sequence ID" value="CAI9781355.1"/>
    <property type="molecule type" value="Genomic_DNA"/>
</dbReference>
<dbReference type="FunFam" id="1.10.510.10:FF:000480">
    <property type="entry name" value="Pollen receptor-like kinase 1"/>
    <property type="match status" value="1"/>
</dbReference>
<accession>A0AAD2A4G1</accession>
<keyword evidence="3" id="KW-0433">Leucine-rich repeat</keyword>
<dbReference type="PROSITE" id="PS50011">
    <property type="entry name" value="PROTEIN_KINASE_DOM"/>
    <property type="match status" value="1"/>
</dbReference>
<dbReference type="PANTHER" id="PTHR48003">
    <property type="entry name" value="OS07G0626500 PROTEIN"/>
    <property type="match status" value="1"/>
</dbReference>
<evidence type="ECO:0000256" key="1">
    <source>
        <dbReference type="ARBA" id="ARBA00004167"/>
    </source>
</evidence>
<dbReference type="GO" id="GO:0051707">
    <property type="term" value="P:response to other organism"/>
    <property type="evidence" value="ECO:0007669"/>
    <property type="project" value="UniProtKB-ARBA"/>
</dbReference>
<dbReference type="GO" id="GO:0005524">
    <property type="term" value="F:ATP binding"/>
    <property type="evidence" value="ECO:0007669"/>
    <property type="project" value="UniProtKB-KW"/>
</dbReference>
<comment type="subcellular location">
    <subcellularLocation>
        <location evidence="1">Membrane</location>
        <topology evidence="1">Single-pass membrane protein</topology>
    </subcellularLocation>
</comment>
<evidence type="ECO:0000256" key="7">
    <source>
        <dbReference type="ARBA" id="ARBA00022741"/>
    </source>
</evidence>
<name>A0AAD2A4G1_9LAMI</name>
<evidence type="ECO:0000256" key="13">
    <source>
        <dbReference type="SAM" id="Phobius"/>
    </source>
</evidence>
<proteinExistence type="predicted"/>
<keyword evidence="5 14" id="KW-0732">Signal</keyword>
<dbReference type="SUPFAM" id="SSF52058">
    <property type="entry name" value="L domain-like"/>
    <property type="match status" value="2"/>
</dbReference>
<reference evidence="16" key="1">
    <citation type="submission" date="2023-05" db="EMBL/GenBank/DDBJ databases">
        <authorList>
            <person name="Huff M."/>
        </authorList>
    </citation>
    <scope>NUCLEOTIDE SEQUENCE</scope>
</reference>
<evidence type="ECO:0000256" key="9">
    <source>
        <dbReference type="ARBA" id="ARBA00022989"/>
    </source>
</evidence>
<evidence type="ECO:0000256" key="11">
    <source>
        <dbReference type="ARBA" id="ARBA00023170"/>
    </source>
</evidence>
<dbReference type="InterPro" id="IPR025875">
    <property type="entry name" value="Leu-rich_rpt_4"/>
</dbReference>
<evidence type="ECO:0000256" key="4">
    <source>
        <dbReference type="ARBA" id="ARBA00022692"/>
    </source>
</evidence>
<dbReference type="InterPro" id="IPR011009">
    <property type="entry name" value="Kinase-like_dom_sf"/>
</dbReference>
<keyword evidence="11" id="KW-0675">Receptor</keyword>
<keyword evidence="17" id="KW-1185">Reference proteome</keyword>
<dbReference type="SMART" id="SM00369">
    <property type="entry name" value="LRR_TYP"/>
    <property type="match status" value="3"/>
</dbReference>
<evidence type="ECO:0000256" key="8">
    <source>
        <dbReference type="ARBA" id="ARBA00022840"/>
    </source>
</evidence>
<dbReference type="FunFam" id="3.80.10.10:FF:000095">
    <property type="entry name" value="LRR receptor-like serine/threonine-protein kinase GSO1"/>
    <property type="match status" value="2"/>
</dbReference>
<dbReference type="Gene3D" id="3.30.200.20">
    <property type="entry name" value="Phosphorylase Kinase, domain 1"/>
    <property type="match status" value="1"/>
</dbReference>
<evidence type="ECO:0000313" key="16">
    <source>
        <dbReference type="EMBL" id="CAI9781355.1"/>
    </source>
</evidence>
<dbReference type="InterPro" id="IPR013210">
    <property type="entry name" value="LRR_N_plant-typ"/>
</dbReference>
<feature type="compositionally biased region" description="Polar residues" evidence="12">
    <location>
        <begin position="630"/>
        <end position="660"/>
    </location>
</feature>
<keyword evidence="4 13" id="KW-0812">Transmembrane</keyword>
<protein>
    <recommendedName>
        <fullName evidence="15">Protein kinase domain-containing protein</fullName>
    </recommendedName>
</protein>
<evidence type="ECO:0000256" key="2">
    <source>
        <dbReference type="ARBA" id="ARBA00022553"/>
    </source>
</evidence>
<gene>
    <name evidence="16" type="ORF">FPE_LOCUS28785</name>
</gene>
<feature type="domain" description="Protein kinase" evidence="15">
    <location>
        <begin position="690"/>
        <end position="972"/>
    </location>
</feature>
<dbReference type="Proteomes" id="UP000834106">
    <property type="component" value="Chromosome 18"/>
</dbReference>
<feature type="transmembrane region" description="Helical" evidence="13">
    <location>
        <begin position="564"/>
        <end position="585"/>
    </location>
</feature>
<evidence type="ECO:0000256" key="6">
    <source>
        <dbReference type="ARBA" id="ARBA00022737"/>
    </source>
</evidence>
<evidence type="ECO:0000256" key="5">
    <source>
        <dbReference type="ARBA" id="ARBA00022729"/>
    </source>
</evidence>
<dbReference type="InterPro" id="IPR001245">
    <property type="entry name" value="Ser-Thr/Tyr_kinase_cat_dom"/>
</dbReference>
<dbReference type="InterPro" id="IPR032675">
    <property type="entry name" value="LRR_dom_sf"/>
</dbReference>
<feature type="chain" id="PRO_5042047169" description="Protein kinase domain-containing protein" evidence="14">
    <location>
        <begin position="18"/>
        <end position="974"/>
    </location>
</feature>